<accession>A0A1I7SYQ2</accession>
<dbReference type="Proteomes" id="UP000095282">
    <property type="component" value="Unplaced"/>
</dbReference>
<dbReference type="Pfam" id="PF10323">
    <property type="entry name" value="7TM_GPCR_Srv"/>
    <property type="match status" value="1"/>
</dbReference>
<keyword evidence="2" id="KW-1185">Reference proteome</keyword>
<organism evidence="2 3">
    <name type="scientific">Caenorhabditis tropicalis</name>
    <dbReference type="NCBI Taxonomy" id="1561998"/>
    <lineage>
        <taxon>Eukaryota</taxon>
        <taxon>Metazoa</taxon>
        <taxon>Ecdysozoa</taxon>
        <taxon>Nematoda</taxon>
        <taxon>Chromadorea</taxon>
        <taxon>Rhabditida</taxon>
        <taxon>Rhabditina</taxon>
        <taxon>Rhabditomorpha</taxon>
        <taxon>Rhabditoidea</taxon>
        <taxon>Rhabditidae</taxon>
        <taxon>Peloderinae</taxon>
        <taxon>Caenorhabditis</taxon>
    </lineage>
</organism>
<evidence type="ECO:0000256" key="1">
    <source>
        <dbReference type="SAM" id="Phobius"/>
    </source>
</evidence>
<dbReference type="GO" id="GO:0016020">
    <property type="term" value="C:membrane"/>
    <property type="evidence" value="ECO:0007669"/>
    <property type="project" value="TreeGrafter"/>
</dbReference>
<proteinExistence type="predicted"/>
<dbReference type="PANTHER" id="PTHR24224">
    <property type="entry name" value="CARDIOACCELERATORY PEPTIDE RECEPTOR-RELATED"/>
    <property type="match status" value="1"/>
</dbReference>
<name>A0A1I7SYQ2_9PELO</name>
<reference evidence="3" key="1">
    <citation type="submission" date="2016-11" db="UniProtKB">
        <authorList>
            <consortium name="WormBaseParasite"/>
        </authorList>
    </citation>
    <scope>IDENTIFICATION</scope>
</reference>
<dbReference type="PANTHER" id="PTHR24224:SF18">
    <property type="entry name" value="G-PROTEIN COUPLED RECEPTORS FAMILY 1 PROFILE DOMAIN-CONTAINING PROTEIN"/>
    <property type="match status" value="1"/>
</dbReference>
<dbReference type="eggNOG" id="ENOG502TGI2">
    <property type="taxonomic scope" value="Eukaryota"/>
</dbReference>
<sequence length="100" mass="11211">MALIVVSLTCILSSVAYGGLYMFIRKNSTGPIFYMRGTYPMANGFLSYINPFCILFLNRGLTKQIIRSVHCKKFKVSDAQISGIVSNSTKQTRKTNQVTF</sequence>
<dbReference type="InterPro" id="IPR052665">
    <property type="entry name" value="Neuropeptide-GPCR"/>
</dbReference>
<keyword evidence="1" id="KW-0472">Membrane</keyword>
<keyword evidence="1" id="KW-0812">Transmembrane</keyword>
<dbReference type="WBParaSite" id="Csp11.Scaffold335.g842.t1">
    <property type="protein sequence ID" value="Csp11.Scaffold335.g842.t1"/>
    <property type="gene ID" value="Csp11.Scaffold335.g842"/>
</dbReference>
<dbReference type="AlphaFoldDB" id="A0A1I7SYQ2"/>
<dbReference type="InterPro" id="IPR019426">
    <property type="entry name" value="7TM_GPCR_serpentine_rcpt_Srv"/>
</dbReference>
<protein>
    <submittedName>
        <fullName evidence="3">G_PROTEIN_RECEP_F1_2 domain-containing protein</fullName>
    </submittedName>
</protein>
<keyword evidence="1" id="KW-1133">Transmembrane helix</keyword>
<evidence type="ECO:0000313" key="3">
    <source>
        <dbReference type="WBParaSite" id="Csp11.Scaffold335.g842.t1"/>
    </source>
</evidence>
<evidence type="ECO:0000313" key="2">
    <source>
        <dbReference type="Proteomes" id="UP000095282"/>
    </source>
</evidence>
<feature type="transmembrane region" description="Helical" evidence="1">
    <location>
        <begin position="40"/>
        <end position="57"/>
    </location>
</feature>